<reference evidence="3 4" key="1">
    <citation type="submission" date="2019-12" db="EMBL/GenBank/DDBJ databases">
        <authorList>
            <person name="Kun Z."/>
        </authorList>
    </citation>
    <scope>NUCLEOTIDE SEQUENCE [LARGE SCALE GENOMIC DNA]</scope>
    <source>
        <strain evidence="3 4">YIM 123512</strain>
    </source>
</reference>
<sequence>MKILIADDSRVMRQIVIRTLRQAGHAGHELIEAENGREAVEKVRSESPDLVLSDWNMPEMTGIDALDTLRASGSTVAFGFVTSEGSDEMRARAAASGAAFLIAKPFTPEAFDEALTGVFASMG</sequence>
<dbReference type="SMART" id="SM00448">
    <property type="entry name" value="REC"/>
    <property type="match status" value="1"/>
</dbReference>
<evidence type="ECO:0000259" key="2">
    <source>
        <dbReference type="PROSITE" id="PS50110"/>
    </source>
</evidence>
<dbReference type="Proteomes" id="UP000473325">
    <property type="component" value="Unassembled WGS sequence"/>
</dbReference>
<evidence type="ECO:0000256" key="1">
    <source>
        <dbReference type="PROSITE-ProRule" id="PRU00169"/>
    </source>
</evidence>
<feature type="domain" description="Response regulatory" evidence="2">
    <location>
        <begin position="2"/>
        <end position="119"/>
    </location>
</feature>
<comment type="caution">
    <text evidence="3">The sequence shown here is derived from an EMBL/GenBank/DDBJ whole genome shotgun (WGS) entry which is preliminary data.</text>
</comment>
<dbReference type="InterPro" id="IPR011006">
    <property type="entry name" value="CheY-like_superfamily"/>
</dbReference>
<dbReference type="RefSeq" id="WP_160873945.1">
    <property type="nucleotide sequence ID" value="NZ_WUEK01000001.1"/>
</dbReference>
<dbReference type="PROSITE" id="PS50110">
    <property type="entry name" value="RESPONSE_REGULATORY"/>
    <property type="match status" value="1"/>
</dbReference>
<dbReference type="PANTHER" id="PTHR43228">
    <property type="entry name" value="TWO-COMPONENT RESPONSE REGULATOR"/>
    <property type="match status" value="1"/>
</dbReference>
<dbReference type="Pfam" id="PF00072">
    <property type="entry name" value="Response_reg"/>
    <property type="match status" value="1"/>
</dbReference>
<feature type="modified residue" description="4-aspartylphosphate" evidence="1">
    <location>
        <position position="54"/>
    </location>
</feature>
<keyword evidence="1" id="KW-0597">Phosphoprotein</keyword>
<keyword evidence="4" id="KW-1185">Reference proteome</keyword>
<proteinExistence type="predicted"/>
<dbReference type="InterPro" id="IPR001789">
    <property type="entry name" value="Sig_transdc_resp-reg_receiver"/>
</dbReference>
<dbReference type="GO" id="GO:0000160">
    <property type="term" value="P:phosphorelay signal transduction system"/>
    <property type="evidence" value="ECO:0007669"/>
    <property type="project" value="InterPro"/>
</dbReference>
<dbReference type="EMBL" id="WUEK01000001">
    <property type="protein sequence ID" value="MXG87945.1"/>
    <property type="molecule type" value="Genomic_DNA"/>
</dbReference>
<dbReference type="InterPro" id="IPR052048">
    <property type="entry name" value="ST_Response_Regulator"/>
</dbReference>
<accession>A0A6L7EUP1</accession>
<dbReference type="AlphaFoldDB" id="A0A6L7EUP1"/>
<dbReference type="PANTHER" id="PTHR43228:SF1">
    <property type="entry name" value="TWO-COMPONENT RESPONSE REGULATOR ARR22"/>
    <property type="match status" value="1"/>
</dbReference>
<dbReference type="SUPFAM" id="SSF52172">
    <property type="entry name" value="CheY-like"/>
    <property type="match status" value="1"/>
</dbReference>
<evidence type="ECO:0000313" key="3">
    <source>
        <dbReference type="EMBL" id="MXG87945.1"/>
    </source>
</evidence>
<organism evidence="3 4">
    <name type="scientific">Nocardioides flavescens</name>
    <dbReference type="NCBI Taxonomy" id="2691959"/>
    <lineage>
        <taxon>Bacteria</taxon>
        <taxon>Bacillati</taxon>
        <taxon>Actinomycetota</taxon>
        <taxon>Actinomycetes</taxon>
        <taxon>Propionibacteriales</taxon>
        <taxon>Nocardioidaceae</taxon>
        <taxon>Nocardioides</taxon>
    </lineage>
</organism>
<name>A0A6L7EUP1_9ACTN</name>
<dbReference type="Gene3D" id="3.40.50.2300">
    <property type="match status" value="1"/>
</dbReference>
<protein>
    <submittedName>
        <fullName evidence="3">Response regulator</fullName>
    </submittedName>
</protein>
<evidence type="ECO:0000313" key="4">
    <source>
        <dbReference type="Proteomes" id="UP000473325"/>
    </source>
</evidence>
<gene>
    <name evidence="3" type="ORF">GRQ65_00085</name>
</gene>